<feature type="chain" id="PRO_5022792583" evidence="1">
    <location>
        <begin position="27"/>
        <end position="221"/>
    </location>
</feature>
<organism evidence="2 3">
    <name type="scientific">Nitratireductor mangrovi</name>
    <dbReference type="NCBI Taxonomy" id="2599600"/>
    <lineage>
        <taxon>Bacteria</taxon>
        <taxon>Pseudomonadati</taxon>
        <taxon>Pseudomonadota</taxon>
        <taxon>Alphaproteobacteria</taxon>
        <taxon>Hyphomicrobiales</taxon>
        <taxon>Phyllobacteriaceae</taxon>
        <taxon>Nitratireductor</taxon>
    </lineage>
</organism>
<proteinExistence type="predicted"/>
<dbReference type="InterPro" id="IPR010412">
    <property type="entry name" value="DUF1007"/>
</dbReference>
<dbReference type="AlphaFoldDB" id="A0A5B8L490"/>
<dbReference type="Pfam" id="PF06226">
    <property type="entry name" value="DUF1007"/>
    <property type="match status" value="1"/>
</dbReference>
<keyword evidence="1" id="KW-0732">Signal</keyword>
<gene>
    <name evidence="2" type="ORF">FQ775_21540</name>
</gene>
<protein>
    <submittedName>
        <fullName evidence="2">DUF1007 family protein</fullName>
    </submittedName>
</protein>
<sequence length="221" mass="24269">MRSIKRNTICSLAASLAVGLSSQALAHPHVFAEARLDVVVEEGRTVGALRHVWRFDDLFSSTVLVEFDQNGDLKLGTEELELVSSVVFESLAEFGYFQVVSADGKPVAMKAPERLMANFEDNQLIILFESEPKETLPLAGTLDFGVYDPTFYTAIDFVEDEYLAVTGLPEICSRKVVRPDPDEAIAQNQGSLTDAFFDDPGGNDLSKIFATRLELNCQAQG</sequence>
<reference evidence="2" key="1">
    <citation type="submission" date="2020-04" db="EMBL/GenBank/DDBJ databases">
        <title>Nitratireductor sp. nov. isolated from mangrove soil.</title>
        <authorList>
            <person name="Ye Y."/>
        </authorList>
    </citation>
    <scope>NUCLEOTIDE SEQUENCE</scope>
    <source>
        <strain evidence="2">SY7</strain>
    </source>
</reference>
<evidence type="ECO:0000256" key="1">
    <source>
        <dbReference type="SAM" id="SignalP"/>
    </source>
</evidence>
<dbReference type="KEGG" id="niy:FQ775_21540"/>
<dbReference type="OrthoDB" id="1679673at2"/>
<accession>A0A5B8L490</accession>
<dbReference type="PIRSF" id="PIRSF008159">
    <property type="entry name" value="UCP008159_ABC"/>
    <property type="match status" value="1"/>
</dbReference>
<evidence type="ECO:0000313" key="2">
    <source>
        <dbReference type="EMBL" id="QDZ02745.1"/>
    </source>
</evidence>
<dbReference type="RefSeq" id="WP_146301380.1">
    <property type="nucleotide sequence ID" value="NZ_CP042301.2"/>
</dbReference>
<dbReference type="InterPro" id="IPR016537">
    <property type="entry name" value="UCP008159_ABC"/>
</dbReference>
<evidence type="ECO:0000313" key="3">
    <source>
        <dbReference type="Proteomes" id="UP000321389"/>
    </source>
</evidence>
<dbReference type="EMBL" id="CP042301">
    <property type="protein sequence ID" value="QDZ02745.1"/>
    <property type="molecule type" value="Genomic_DNA"/>
</dbReference>
<name>A0A5B8L490_9HYPH</name>
<feature type="signal peptide" evidence="1">
    <location>
        <begin position="1"/>
        <end position="26"/>
    </location>
</feature>
<dbReference type="Proteomes" id="UP000321389">
    <property type="component" value="Chromosome"/>
</dbReference>
<keyword evidence="3" id="KW-1185">Reference proteome</keyword>